<name>A0A1A8R2H4_9TELE</name>
<feature type="domain" description="Ubiquitin-like protease family profile" evidence="5">
    <location>
        <begin position="242"/>
        <end position="290"/>
    </location>
</feature>
<sequence>MARHLLSCQHSSMPSQPPLSGLLPVELSEETRIPPAVHFEEPRLPPKVLSSVSEPFSESLVEHSYALPSVFNKTAADGKSMKTTCPHCGLTLRTKNYKAHMMRKHSNQSIDVCLASHLQCVCVDETTGLFAVQRTGHGFSVPVHVQRKTWGMSHNIRCELEECQQYQLLAQRSGLGFSLCEHLRSLDYCRETVKEVFLQEHIVMEMVDLKFFGEAKAATCIKRQKAAQMAHAPLCWSEKKSFDLKGFPSQDYGVDCGIFMLMSALYVALDAPFDYTISDMPYLRKWWCLLLMENFDLRSSGKLFAHWREEAKAVLEGQHVPIFRLKKRKFQEVSQEPAVVEDLRPAVQWVVQNKALFRGHVTMPKYLSLNQGDQQRVLRDMSEEEDTGARDMFLFVFQFAEDMELFLKACADEQGLRVSAMFDM</sequence>
<dbReference type="AlphaFoldDB" id="A0A1A8R2H4"/>
<dbReference type="InterPro" id="IPR003653">
    <property type="entry name" value="Peptidase_C48_C"/>
</dbReference>
<proteinExistence type="inferred from homology"/>
<reference evidence="6" key="2">
    <citation type="submission" date="2016-06" db="EMBL/GenBank/DDBJ databases">
        <title>The genome of a short-lived fish provides insights into sex chromosome evolution and the genetic control of aging.</title>
        <authorList>
            <person name="Reichwald K."/>
            <person name="Felder M."/>
            <person name="Petzold A."/>
            <person name="Koch P."/>
            <person name="Groth M."/>
            <person name="Platzer M."/>
        </authorList>
    </citation>
    <scope>NUCLEOTIDE SEQUENCE</scope>
    <source>
        <tissue evidence="6">Brain</tissue>
    </source>
</reference>
<dbReference type="PANTHER" id="PTHR17609:SF3">
    <property type="entry name" value="SAP DOMAIN-CONTAINING PROTEIN"/>
    <property type="match status" value="1"/>
</dbReference>
<keyword evidence="3" id="KW-0378">Hydrolase</keyword>
<dbReference type="EMBL" id="HAEI01007045">
    <property type="protein sequence ID" value="SBS00161.1"/>
    <property type="molecule type" value="Transcribed_RNA"/>
</dbReference>
<evidence type="ECO:0000256" key="1">
    <source>
        <dbReference type="ARBA" id="ARBA00005234"/>
    </source>
</evidence>
<organism evidence="6">
    <name type="scientific">Nothobranchius rachovii</name>
    <name type="common">bluefin notho</name>
    <dbReference type="NCBI Taxonomy" id="451742"/>
    <lineage>
        <taxon>Eukaryota</taxon>
        <taxon>Metazoa</taxon>
        <taxon>Chordata</taxon>
        <taxon>Craniata</taxon>
        <taxon>Vertebrata</taxon>
        <taxon>Euteleostomi</taxon>
        <taxon>Actinopterygii</taxon>
        <taxon>Neopterygii</taxon>
        <taxon>Teleostei</taxon>
        <taxon>Neoteleostei</taxon>
        <taxon>Acanthomorphata</taxon>
        <taxon>Ovalentaria</taxon>
        <taxon>Atherinomorphae</taxon>
        <taxon>Cyprinodontiformes</taxon>
        <taxon>Nothobranchiidae</taxon>
        <taxon>Nothobranchius</taxon>
    </lineage>
</organism>
<dbReference type="SUPFAM" id="SSF54001">
    <property type="entry name" value="Cysteine proteinases"/>
    <property type="match status" value="1"/>
</dbReference>
<dbReference type="GO" id="GO:0008234">
    <property type="term" value="F:cysteine-type peptidase activity"/>
    <property type="evidence" value="ECO:0007669"/>
    <property type="project" value="InterPro"/>
</dbReference>
<evidence type="ECO:0000313" key="6">
    <source>
        <dbReference type="EMBL" id="SBS00161.1"/>
    </source>
</evidence>
<dbReference type="Gene3D" id="3.40.395.10">
    <property type="entry name" value="Adenoviral Proteinase, Chain A"/>
    <property type="match status" value="1"/>
</dbReference>
<dbReference type="InterPro" id="IPR039598">
    <property type="entry name" value="HMGXB3"/>
</dbReference>
<dbReference type="InterPro" id="IPR038765">
    <property type="entry name" value="Papain-like_cys_pep_sf"/>
</dbReference>
<accession>A0A1A8R2H4</accession>
<protein>
    <submittedName>
        <fullName evidence="6">Si:ch211-119d14.3</fullName>
    </submittedName>
</protein>
<reference evidence="6" key="1">
    <citation type="submission" date="2016-05" db="EMBL/GenBank/DDBJ databases">
        <authorList>
            <person name="Lavstsen T."/>
            <person name="Jespersen J.S."/>
        </authorList>
    </citation>
    <scope>NUCLEOTIDE SEQUENCE</scope>
    <source>
        <tissue evidence="6">Brain</tissue>
    </source>
</reference>
<dbReference type="PANTHER" id="PTHR17609">
    <property type="entry name" value="HMG DOMAIN-CONTAINING PROTEIN 3"/>
    <property type="match status" value="1"/>
</dbReference>
<dbReference type="GO" id="GO:0006508">
    <property type="term" value="P:proteolysis"/>
    <property type="evidence" value="ECO:0007669"/>
    <property type="project" value="UniProtKB-KW"/>
</dbReference>
<feature type="region of interest" description="Disordered" evidence="4">
    <location>
        <begin position="1"/>
        <end position="22"/>
    </location>
</feature>
<evidence type="ECO:0000256" key="4">
    <source>
        <dbReference type="SAM" id="MobiDB-lite"/>
    </source>
</evidence>
<evidence type="ECO:0000256" key="2">
    <source>
        <dbReference type="ARBA" id="ARBA00022670"/>
    </source>
</evidence>
<evidence type="ECO:0000256" key="3">
    <source>
        <dbReference type="ARBA" id="ARBA00022801"/>
    </source>
</evidence>
<gene>
    <name evidence="6" type="primary">SI:CH211-119D14.3</name>
</gene>
<comment type="similarity">
    <text evidence="1">Belongs to the peptidase C48 family.</text>
</comment>
<dbReference type="Pfam" id="PF02902">
    <property type="entry name" value="Peptidase_C48"/>
    <property type="match status" value="1"/>
</dbReference>
<evidence type="ECO:0000259" key="5">
    <source>
        <dbReference type="Pfam" id="PF02902"/>
    </source>
</evidence>
<keyword evidence="2" id="KW-0645">Protease</keyword>